<dbReference type="SUPFAM" id="SSF55785">
    <property type="entry name" value="PYP-like sensor domain (PAS domain)"/>
    <property type="match status" value="1"/>
</dbReference>
<dbReference type="CDD" id="cd06225">
    <property type="entry name" value="HAMP"/>
    <property type="match status" value="1"/>
</dbReference>
<dbReference type="SUPFAM" id="SSF55874">
    <property type="entry name" value="ATPase domain of HSP90 chaperone/DNA topoisomerase II/histidine kinase"/>
    <property type="match status" value="1"/>
</dbReference>
<dbReference type="FunFam" id="3.30.565.10:FF:000023">
    <property type="entry name" value="PAS domain-containing sensor histidine kinase"/>
    <property type="match status" value="1"/>
</dbReference>
<evidence type="ECO:0000256" key="4">
    <source>
        <dbReference type="ARBA" id="ARBA00012438"/>
    </source>
</evidence>
<keyword evidence="20" id="KW-1185">Reference proteome</keyword>
<dbReference type="GO" id="GO:0000155">
    <property type="term" value="F:phosphorelay sensor kinase activity"/>
    <property type="evidence" value="ECO:0007669"/>
    <property type="project" value="InterPro"/>
</dbReference>
<feature type="transmembrane region" description="Helical" evidence="15">
    <location>
        <begin position="12"/>
        <end position="31"/>
    </location>
</feature>
<dbReference type="InterPro" id="IPR036097">
    <property type="entry name" value="HisK_dim/P_sf"/>
</dbReference>
<dbReference type="InterPro" id="IPR013767">
    <property type="entry name" value="PAS_fold"/>
</dbReference>
<dbReference type="InterPro" id="IPR003661">
    <property type="entry name" value="HisK_dim/P_dom"/>
</dbReference>
<dbReference type="SUPFAM" id="SSF47384">
    <property type="entry name" value="Homodimeric domain of signal transducing histidine kinase"/>
    <property type="match status" value="1"/>
</dbReference>
<dbReference type="SMART" id="SM00304">
    <property type="entry name" value="HAMP"/>
    <property type="match status" value="1"/>
</dbReference>
<keyword evidence="11" id="KW-0067">ATP-binding</keyword>
<comment type="caution">
    <text evidence="19">The sequence shown here is derived from an EMBL/GenBank/DDBJ whole genome shotgun (WGS) entry which is preliminary data.</text>
</comment>
<feature type="transmembrane region" description="Helical" evidence="15">
    <location>
        <begin position="184"/>
        <end position="204"/>
    </location>
</feature>
<gene>
    <name evidence="19" type="ORF">CPJCM30710_01890</name>
</gene>
<comment type="subcellular location">
    <subcellularLocation>
        <location evidence="3">Cell membrane</location>
    </subcellularLocation>
    <subcellularLocation>
        <location evidence="2">Membrane</location>
        <topology evidence="2">Multi-pass membrane protein</topology>
    </subcellularLocation>
</comment>
<dbReference type="GO" id="GO:0007234">
    <property type="term" value="P:osmosensory signaling via phosphorelay pathway"/>
    <property type="evidence" value="ECO:0007669"/>
    <property type="project" value="TreeGrafter"/>
</dbReference>
<dbReference type="InterPro" id="IPR004358">
    <property type="entry name" value="Sig_transdc_His_kin-like_C"/>
</dbReference>
<dbReference type="Pfam" id="PF00989">
    <property type="entry name" value="PAS"/>
    <property type="match status" value="1"/>
</dbReference>
<keyword evidence="6" id="KW-0597">Phosphoprotein</keyword>
<dbReference type="GO" id="GO:0000156">
    <property type="term" value="F:phosphorelay response regulator activity"/>
    <property type="evidence" value="ECO:0007669"/>
    <property type="project" value="TreeGrafter"/>
</dbReference>
<evidence type="ECO:0000256" key="14">
    <source>
        <dbReference type="ARBA" id="ARBA00023136"/>
    </source>
</evidence>
<comment type="catalytic activity">
    <reaction evidence="1">
        <text>ATP + protein L-histidine = ADP + protein N-phospho-L-histidine.</text>
        <dbReference type="EC" id="2.7.13.3"/>
    </reaction>
</comment>
<evidence type="ECO:0000256" key="12">
    <source>
        <dbReference type="ARBA" id="ARBA00022989"/>
    </source>
</evidence>
<dbReference type="Pfam" id="PF02518">
    <property type="entry name" value="HATPase_c"/>
    <property type="match status" value="1"/>
</dbReference>
<evidence type="ECO:0000256" key="15">
    <source>
        <dbReference type="SAM" id="Phobius"/>
    </source>
</evidence>
<dbReference type="Gene3D" id="3.30.450.20">
    <property type="entry name" value="PAS domain"/>
    <property type="match status" value="1"/>
</dbReference>
<evidence type="ECO:0000256" key="1">
    <source>
        <dbReference type="ARBA" id="ARBA00000085"/>
    </source>
</evidence>
<evidence type="ECO:0000313" key="19">
    <source>
        <dbReference type="EMBL" id="GIM27523.1"/>
    </source>
</evidence>
<dbReference type="PROSITE" id="PS50112">
    <property type="entry name" value="PAS"/>
    <property type="match status" value="1"/>
</dbReference>
<dbReference type="CDD" id="cd00130">
    <property type="entry name" value="PAS"/>
    <property type="match status" value="1"/>
</dbReference>
<evidence type="ECO:0000256" key="13">
    <source>
        <dbReference type="ARBA" id="ARBA00023012"/>
    </source>
</evidence>
<keyword evidence="7" id="KW-0808">Transferase</keyword>
<dbReference type="SMART" id="SM00387">
    <property type="entry name" value="HATPase_c"/>
    <property type="match status" value="1"/>
</dbReference>
<dbReference type="InterPro" id="IPR000014">
    <property type="entry name" value="PAS"/>
</dbReference>
<dbReference type="PANTHER" id="PTHR42878:SF7">
    <property type="entry name" value="SENSOR HISTIDINE KINASE GLRK"/>
    <property type="match status" value="1"/>
</dbReference>
<keyword evidence="12 15" id="KW-1133">Transmembrane helix</keyword>
<feature type="domain" description="Histidine kinase" evidence="16">
    <location>
        <begin position="390"/>
        <end position="604"/>
    </location>
</feature>
<dbReference type="InterPro" id="IPR036890">
    <property type="entry name" value="HATPase_C_sf"/>
</dbReference>
<dbReference type="InterPro" id="IPR003660">
    <property type="entry name" value="HAMP_dom"/>
</dbReference>
<evidence type="ECO:0000256" key="8">
    <source>
        <dbReference type="ARBA" id="ARBA00022692"/>
    </source>
</evidence>
<dbReference type="PRINTS" id="PR00344">
    <property type="entry name" value="BCTRLSENSOR"/>
</dbReference>
<dbReference type="Gene3D" id="1.10.287.130">
    <property type="match status" value="1"/>
</dbReference>
<protein>
    <recommendedName>
        <fullName evidence="4">histidine kinase</fullName>
        <ecNumber evidence="4">2.7.13.3</ecNumber>
    </recommendedName>
</protein>
<organism evidence="19 20">
    <name type="scientific">Clostridium polyendosporum</name>
    <dbReference type="NCBI Taxonomy" id="69208"/>
    <lineage>
        <taxon>Bacteria</taxon>
        <taxon>Bacillati</taxon>
        <taxon>Bacillota</taxon>
        <taxon>Clostridia</taxon>
        <taxon>Eubacteriales</taxon>
        <taxon>Clostridiaceae</taxon>
        <taxon>Clostridium</taxon>
    </lineage>
</organism>
<keyword evidence="5" id="KW-1003">Cell membrane</keyword>
<feature type="domain" description="HAMP" evidence="18">
    <location>
        <begin position="205"/>
        <end position="257"/>
    </location>
</feature>
<dbReference type="CDD" id="cd00082">
    <property type="entry name" value="HisKA"/>
    <property type="match status" value="1"/>
</dbReference>
<evidence type="ECO:0000256" key="6">
    <source>
        <dbReference type="ARBA" id="ARBA00022553"/>
    </source>
</evidence>
<dbReference type="Pfam" id="PF00512">
    <property type="entry name" value="HisKA"/>
    <property type="match status" value="1"/>
</dbReference>
<dbReference type="Gene3D" id="6.10.340.10">
    <property type="match status" value="1"/>
</dbReference>
<evidence type="ECO:0000259" key="18">
    <source>
        <dbReference type="PROSITE" id="PS50885"/>
    </source>
</evidence>
<dbReference type="GO" id="GO:0005886">
    <property type="term" value="C:plasma membrane"/>
    <property type="evidence" value="ECO:0007669"/>
    <property type="project" value="UniProtKB-SubCell"/>
</dbReference>
<dbReference type="InterPro" id="IPR003594">
    <property type="entry name" value="HATPase_dom"/>
</dbReference>
<dbReference type="SUPFAM" id="SSF158472">
    <property type="entry name" value="HAMP domain-like"/>
    <property type="match status" value="1"/>
</dbReference>
<sequence>MKKSLRYKFFNLFFMLILVNAIIGVTSLINLRNIRTSVDTLMSHNYESINASNKMLEAIESQNLDIITYIDYPEKDTLENFYKTNDNFYKYYNFQLNNVTEQGEFDVNKKIGDNYIAFLNAFTHLVEVRESKGKESALSIYVNELHPIYLQLRNTVKTISTINEKAMLEKRDAIKNTVQYSTNIIFLLCTSLTLLSLILSIRYINKFLKPIYLLHNNIIKAKEGNFDNIAQITSNDEIGTLAEEFNKMSEKISEFQHSTLGKLMDEKNKSLAIVKSISDPVIVLDINYRIMLLNDACEDFFEIKQHEVINRHILEAIPNGNLFDFISTIMDNSVEKDNKIMSFKNDSITFNINLSLIRDNKEVINGIIVYLQNITEIKKIEKLKHDFVSSLSHEIKTPLTSIMMGASLLEDSSLMENKNYNKIISTISEDSVKLLNLINNFLRIAQIESDKAILTINEWHISYAIERSIEDFTTLIEKKNITLLVNIEEKLPKIFIDLEKICWVLNNLLSNSIKYTKTNGTIQILAHKYGNNIEISIKDNGIGISSENISKIFNKFFRANNEEEGTGLGLALSKQIVELHNGQIYCESEYGIGSTFTVLLPINRGDKFEKGISC</sequence>
<evidence type="ECO:0000256" key="10">
    <source>
        <dbReference type="ARBA" id="ARBA00022777"/>
    </source>
</evidence>
<dbReference type="SMART" id="SM00091">
    <property type="entry name" value="PAS"/>
    <property type="match status" value="1"/>
</dbReference>
<dbReference type="Proteomes" id="UP000679179">
    <property type="component" value="Unassembled WGS sequence"/>
</dbReference>
<accession>A0A919RXU2</accession>
<evidence type="ECO:0000256" key="3">
    <source>
        <dbReference type="ARBA" id="ARBA00004236"/>
    </source>
</evidence>
<feature type="domain" description="PAS" evidence="17">
    <location>
        <begin position="266"/>
        <end position="337"/>
    </location>
</feature>
<dbReference type="InterPro" id="IPR005467">
    <property type="entry name" value="His_kinase_dom"/>
</dbReference>
<evidence type="ECO:0000256" key="2">
    <source>
        <dbReference type="ARBA" id="ARBA00004141"/>
    </source>
</evidence>
<keyword evidence="8 15" id="KW-0812">Transmembrane</keyword>
<evidence type="ECO:0000259" key="17">
    <source>
        <dbReference type="PROSITE" id="PS50112"/>
    </source>
</evidence>
<dbReference type="AlphaFoldDB" id="A0A919RXU2"/>
<dbReference type="InterPro" id="IPR035965">
    <property type="entry name" value="PAS-like_dom_sf"/>
</dbReference>
<dbReference type="PROSITE" id="PS50885">
    <property type="entry name" value="HAMP"/>
    <property type="match status" value="1"/>
</dbReference>
<dbReference type="InterPro" id="IPR050351">
    <property type="entry name" value="BphY/WalK/GraS-like"/>
</dbReference>
<dbReference type="PROSITE" id="PS50109">
    <property type="entry name" value="HIS_KIN"/>
    <property type="match status" value="1"/>
</dbReference>
<evidence type="ECO:0000259" key="16">
    <source>
        <dbReference type="PROSITE" id="PS50109"/>
    </source>
</evidence>
<name>A0A919RXU2_9CLOT</name>
<dbReference type="NCBIfam" id="TIGR00229">
    <property type="entry name" value="sensory_box"/>
    <property type="match status" value="1"/>
</dbReference>
<dbReference type="GO" id="GO:0030295">
    <property type="term" value="F:protein kinase activator activity"/>
    <property type="evidence" value="ECO:0007669"/>
    <property type="project" value="TreeGrafter"/>
</dbReference>
<evidence type="ECO:0000256" key="5">
    <source>
        <dbReference type="ARBA" id="ARBA00022475"/>
    </source>
</evidence>
<dbReference type="Gene3D" id="3.30.565.10">
    <property type="entry name" value="Histidine kinase-like ATPase, C-terminal domain"/>
    <property type="match status" value="1"/>
</dbReference>
<keyword evidence="9" id="KW-0547">Nucleotide-binding</keyword>
<dbReference type="RefSeq" id="WP_212902280.1">
    <property type="nucleotide sequence ID" value="NZ_BOPZ01000001.1"/>
</dbReference>
<dbReference type="GO" id="GO:0005524">
    <property type="term" value="F:ATP binding"/>
    <property type="evidence" value="ECO:0007669"/>
    <property type="project" value="UniProtKB-KW"/>
</dbReference>
<keyword evidence="14 15" id="KW-0472">Membrane</keyword>
<keyword evidence="10 19" id="KW-0418">Kinase</keyword>
<evidence type="ECO:0000313" key="20">
    <source>
        <dbReference type="Proteomes" id="UP000679179"/>
    </source>
</evidence>
<evidence type="ECO:0000256" key="11">
    <source>
        <dbReference type="ARBA" id="ARBA00022840"/>
    </source>
</evidence>
<proteinExistence type="predicted"/>
<dbReference type="GO" id="GO:0006355">
    <property type="term" value="P:regulation of DNA-templated transcription"/>
    <property type="evidence" value="ECO:0007669"/>
    <property type="project" value="InterPro"/>
</dbReference>
<dbReference type="SMART" id="SM00388">
    <property type="entry name" value="HisKA"/>
    <property type="match status" value="1"/>
</dbReference>
<dbReference type="PANTHER" id="PTHR42878">
    <property type="entry name" value="TWO-COMPONENT HISTIDINE KINASE"/>
    <property type="match status" value="1"/>
</dbReference>
<evidence type="ECO:0000256" key="9">
    <source>
        <dbReference type="ARBA" id="ARBA00022741"/>
    </source>
</evidence>
<dbReference type="EC" id="2.7.13.3" evidence="4"/>
<keyword evidence="13" id="KW-0902">Two-component regulatory system</keyword>
<evidence type="ECO:0000256" key="7">
    <source>
        <dbReference type="ARBA" id="ARBA00022679"/>
    </source>
</evidence>
<dbReference type="EMBL" id="BOPZ01000001">
    <property type="protein sequence ID" value="GIM27523.1"/>
    <property type="molecule type" value="Genomic_DNA"/>
</dbReference>
<reference evidence="19" key="1">
    <citation type="submission" date="2021-03" db="EMBL/GenBank/DDBJ databases">
        <title>Taxonomic study of Clostridium polyendosporum from meadow-gley soil under rice.</title>
        <authorList>
            <person name="Kobayashi H."/>
            <person name="Tanizawa Y."/>
            <person name="Yagura M."/>
        </authorList>
    </citation>
    <scope>NUCLEOTIDE SEQUENCE</scope>
    <source>
        <strain evidence="19">JCM 30710</strain>
    </source>
</reference>